<organism evidence="1 2">
    <name type="scientific">Candidatus Taylorbacteria bacterium RIFCSPHIGHO2_01_FULL_46_22b</name>
    <dbReference type="NCBI Taxonomy" id="1802301"/>
    <lineage>
        <taxon>Bacteria</taxon>
        <taxon>Candidatus Tayloriibacteriota</taxon>
    </lineage>
</organism>
<sequence length="179" mass="20648">MKKLSPKEVRICAQLLARAEFPLPQALFDAWVENLPHVAIELAVLRECEQEKKTPVVEIFLTRRPSTDPFWPNMWHMPGTILRQNERVSRALGRLINTELGLLSTNFEPACFRKVFEFVRGHRFNESARGHEIGLLHILKIPSNCACTGGKFFSLKHLPQDIIPFHRLMTLELKRGKVE</sequence>
<dbReference type="AlphaFoldDB" id="A0A1G2M3G4"/>
<gene>
    <name evidence="1" type="ORF">A2664_00690</name>
</gene>
<protein>
    <recommendedName>
        <fullName evidence="3">Nudix hydrolase domain-containing protein</fullName>
    </recommendedName>
</protein>
<dbReference type="EMBL" id="MHRF01000005">
    <property type="protein sequence ID" value="OHA18446.1"/>
    <property type="molecule type" value="Genomic_DNA"/>
</dbReference>
<dbReference type="Proteomes" id="UP000178873">
    <property type="component" value="Unassembled WGS sequence"/>
</dbReference>
<dbReference type="InterPro" id="IPR015797">
    <property type="entry name" value="NUDIX_hydrolase-like_dom_sf"/>
</dbReference>
<reference evidence="1 2" key="1">
    <citation type="journal article" date="2016" name="Nat. Commun.">
        <title>Thousands of microbial genomes shed light on interconnected biogeochemical processes in an aquifer system.</title>
        <authorList>
            <person name="Anantharaman K."/>
            <person name="Brown C.T."/>
            <person name="Hug L.A."/>
            <person name="Sharon I."/>
            <person name="Castelle C.J."/>
            <person name="Probst A.J."/>
            <person name="Thomas B.C."/>
            <person name="Singh A."/>
            <person name="Wilkins M.J."/>
            <person name="Karaoz U."/>
            <person name="Brodie E.L."/>
            <person name="Williams K.H."/>
            <person name="Hubbard S.S."/>
            <person name="Banfield J.F."/>
        </authorList>
    </citation>
    <scope>NUCLEOTIDE SEQUENCE [LARGE SCALE GENOMIC DNA]</scope>
</reference>
<evidence type="ECO:0008006" key="3">
    <source>
        <dbReference type="Google" id="ProtNLM"/>
    </source>
</evidence>
<accession>A0A1G2M3G4</accession>
<dbReference type="SUPFAM" id="SSF55811">
    <property type="entry name" value="Nudix"/>
    <property type="match status" value="1"/>
</dbReference>
<proteinExistence type="predicted"/>
<dbReference type="Gene3D" id="3.90.79.10">
    <property type="entry name" value="Nucleoside Triphosphate Pyrophosphohydrolase"/>
    <property type="match status" value="1"/>
</dbReference>
<comment type="caution">
    <text evidence="1">The sequence shown here is derived from an EMBL/GenBank/DDBJ whole genome shotgun (WGS) entry which is preliminary data.</text>
</comment>
<evidence type="ECO:0000313" key="2">
    <source>
        <dbReference type="Proteomes" id="UP000178873"/>
    </source>
</evidence>
<evidence type="ECO:0000313" key="1">
    <source>
        <dbReference type="EMBL" id="OHA18446.1"/>
    </source>
</evidence>
<name>A0A1G2M3G4_9BACT</name>
<dbReference type="STRING" id="1802301.A2664_00690"/>